<dbReference type="PROSITE" id="PS50405">
    <property type="entry name" value="GST_CTER"/>
    <property type="match status" value="1"/>
</dbReference>
<dbReference type="InterPro" id="IPR045073">
    <property type="entry name" value="Omega/Tau-like"/>
</dbReference>
<sequence length="236" mass="26081">MPHAQLTLISHPLCPFVQRAAIVLLEKHVPFERINIDLSAKPGWFLALSPSGKVPLLKVALADGTHAMLFESTAICEYLNETQGGASLYSDNALSRAQQRAWAEFGVAALSDAWQFLNAKDLEMADRKKTAFRDKLQQLESKLDQGPYFSGSSFSMVDAVFAPVFRYFDLLSPVVSQPIFDDLPRVSAWRSSLADRPSVMSAVGEDYANRLQQHLVNQQALLSGSIRNDLLAGLSR</sequence>
<dbReference type="PANTHER" id="PTHR43968:SF6">
    <property type="entry name" value="GLUTATHIONE S-TRANSFERASE OMEGA"/>
    <property type="match status" value="1"/>
</dbReference>
<dbReference type="CDD" id="cd00299">
    <property type="entry name" value="GST_C_family"/>
    <property type="match status" value="1"/>
</dbReference>
<dbReference type="InterPro" id="IPR036282">
    <property type="entry name" value="Glutathione-S-Trfase_C_sf"/>
</dbReference>
<evidence type="ECO:0000259" key="5">
    <source>
        <dbReference type="PROSITE" id="PS50405"/>
    </source>
</evidence>
<protein>
    <recommendedName>
        <fullName evidence="1">glutathione transferase</fullName>
        <ecNumber evidence="1">2.5.1.18</ecNumber>
    </recommendedName>
</protein>
<reference evidence="6 7" key="1">
    <citation type="journal article" date="2019" name="Environ. Microbiol.">
        <title>Species interactions and distinct microbial communities in high Arctic permafrost affected cryosols are associated with the CH4 and CO2 gas fluxes.</title>
        <authorList>
            <person name="Altshuler I."/>
            <person name="Hamel J."/>
            <person name="Turney S."/>
            <person name="Magnuson E."/>
            <person name="Levesque R."/>
            <person name="Greer C."/>
            <person name="Whyte L.G."/>
        </authorList>
    </citation>
    <scope>NUCLEOTIDE SEQUENCE [LARGE SCALE GENOMIC DNA]</scope>
    <source>
        <strain evidence="6 7">OWC5</strain>
    </source>
</reference>
<organism evidence="6 7">
    <name type="scientific">Pseudomonas mandelii</name>
    <dbReference type="NCBI Taxonomy" id="75612"/>
    <lineage>
        <taxon>Bacteria</taxon>
        <taxon>Pseudomonadati</taxon>
        <taxon>Pseudomonadota</taxon>
        <taxon>Gammaproteobacteria</taxon>
        <taxon>Pseudomonadales</taxon>
        <taxon>Pseudomonadaceae</taxon>
        <taxon>Pseudomonas</taxon>
    </lineage>
</organism>
<dbReference type="PROSITE" id="PS50404">
    <property type="entry name" value="GST_NTER"/>
    <property type="match status" value="1"/>
</dbReference>
<dbReference type="GO" id="GO:0004364">
    <property type="term" value="F:glutathione transferase activity"/>
    <property type="evidence" value="ECO:0007669"/>
    <property type="project" value="UniProtKB-EC"/>
</dbReference>
<dbReference type="PANTHER" id="PTHR43968">
    <property type="match status" value="1"/>
</dbReference>
<accession>A0A502HKS4</accession>
<evidence type="ECO:0000256" key="3">
    <source>
        <dbReference type="ARBA" id="ARBA00047960"/>
    </source>
</evidence>
<dbReference type="InterPro" id="IPR004045">
    <property type="entry name" value="Glutathione_S-Trfase_N"/>
</dbReference>
<dbReference type="InterPro" id="IPR050983">
    <property type="entry name" value="GST_Omega/HSP26"/>
</dbReference>
<dbReference type="EMBL" id="RCZA01000030">
    <property type="protein sequence ID" value="TPG73740.1"/>
    <property type="molecule type" value="Genomic_DNA"/>
</dbReference>
<evidence type="ECO:0000259" key="4">
    <source>
        <dbReference type="PROSITE" id="PS50404"/>
    </source>
</evidence>
<dbReference type="Pfam" id="PF13410">
    <property type="entry name" value="GST_C_2"/>
    <property type="match status" value="1"/>
</dbReference>
<dbReference type="SUPFAM" id="SSF52833">
    <property type="entry name" value="Thioredoxin-like"/>
    <property type="match status" value="1"/>
</dbReference>
<dbReference type="Pfam" id="PF13409">
    <property type="entry name" value="GST_N_2"/>
    <property type="match status" value="1"/>
</dbReference>
<dbReference type="SFLD" id="SFLDS00019">
    <property type="entry name" value="Glutathione_Transferase_(cytos"/>
    <property type="match status" value="1"/>
</dbReference>
<evidence type="ECO:0000256" key="2">
    <source>
        <dbReference type="ARBA" id="ARBA00022679"/>
    </source>
</evidence>
<feature type="domain" description="GST C-terminal" evidence="5">
    <location>
        <begin position="92"/>
        <end position="215"/>
    </location>
</feature>
<dbReference type="CDD" id="cd00570">
    <property type="entry name" value="GST_N_family"/>
    <property type="match status" value="1"/>
</dbReference>
<dbReference type="AlphaFoldDB" id="A0A502HKS4"/>
<dbReference type="SUPFAM" id="SSF47616">
    <property type="entry name" value="GST C-terminal domain-like"/>
    <property type="match status" value="1"/>
</dbReference>
<dbReference type="EC" id="2.5.1.18" evidence="1"/>
<dbReference type="Gene3D" id="3.40.30.10">
    <property type="entry name" value="Glutaredoxin"/>
    <property type="match status" value="1"/>
</dbReference>
<proteinExistence type="predicted"/>
<name>A0A502HKS4_9PSED</name>
<dbReference type="Proteomes" id="UP000320914">
    <property type="component" value="Unassembled WGS sequence"/>
</dbReference>
<dbReference type="Gene3D" id="1.20.1050.10">
    <property type="match status" value="1"/>
</dbReference>
<dbReference type="InterPro" id="IPR010987">
    <property type="entry name" value="Glutathione-S-Trfase_C-like"/>
</dbReference>
<evidence type="ECO:0000313" key="7">
    <source>
        <dbReference type="Proteomes" id="UP000320914"/>
    </source>
</evidence>
<comment type="catalytic activity">
    <reaction evidence="3">
        <text>RX + glutathione = an S-substituted glutathione + a halide anion + H(+)</text>
        <dbReference type="Rhea" id="RHEA:16437"/>
        <dbReference type="ChEBI" id="CHEBI:15378"/>
        <dbReference type="ChEBI" id="CHEBI:16042"/>
        <dbReference type="ChEBI" id="CHEBI:17792"/>
        <dbReference type="ChEBI" id="CHEBI:57925"/>
        <dbReference type="ChEBI" id="CHEBI:90779"/>
        <dbReference type="EC" id="2.5.1.18"/>
    </reaction>
</comment>
<keyword evidence="2 6" id="KW-0808">Transferase</keyword>
<dbReference type="RefSeq" id="WP_140684507.1">
    <property type="nucleotide sequence ID" value="NZ_RCZA01000030.1"/>
</dbReference>
<feature type="domain" description="GST N-terminal" evidence="4">
    <location>
        <begin position="4"/>
        <end position="87"/>
    </location>
</feature>
<dbReference type="SFLD" id="SFLDG00358">
    <property type="entry name" value="Main_(cytGST)"/>
    <property type="match status" value="1"/>
</dbReference>
<gene>
    <name evidence="6" type="ORF">EAH74_32745</name>
</gene>
<dbReference type="SFLD" id="SFLDG01152">
    <property type="entry name" value="Main.3:_Omega-_and_Tau-like"/>
    <property type="match status" value="1"/>
</dbReference>
<dbReference type="InterPro" id="IPR040079">
    <property type="entry name" value="Glutathione_S-Trfase"/>
</dbReference>
<dbReference type="GO" id="GO:0005737">
    <property type="term" value="C:cytoplasm"/>
    <property type="evidence" value="ECO:0007669"/>
    <property type="project" value="TreeGrafter"/>
</dbReference>
<evidence type="ECO:0000313" key="6">
    <source>
        <dbReference type="EMBL" id="TPG73740.1"/>
    </source>
</evidence>
<comment type="caution">
    <text evidence="6">The sequence shown here is derived from an EMBL/GenBank/DDBJ whole genome shotgun (WGS) entry which is preliminary data.</text>
</comment>
<dbReference type="InterPro" id="IPR036249">
    <property type="entry name" value="Thioredoxin-like_sf"/>
</dbReference>
<evidence type="ECO:0000256" key="1">
    <source>
        <dbReference type="ARBA" id="ARBA00012452"/>
    </source>
</evidence>